<sequence>MKCLPIRLALAALLFFIPGTLTANPVSDPTAGLAKGIGMAVVVFALAAEVALTSTVAIWLCRIGHRPPLVIAFALLNGLSYTVFIRMIYPRTGMIVLIELLIWIVEAFGMLVITDRLSDKPLTPKRALAISFAGNLLSFLIGYGV</sequence>
<accession>A0ABT3GQL2</accession>
<keyword evidence="1" id="KW-0472">Membrane</keyword>
<keyword evidence="2" id="KW-0732">Signal</keyword>
<evidence type="ECO:0000313" key="4">
    <source>
        <dbReference type="Proteomes" id="UP001320876"/>
    </source>
</evidence>
<feature type="transmembrane region" description="Helical" evidence="1">
    <location>
        <begin position="95"/>
        <end position="114"/>
    </location>
</feature>
<reference evidence="3 4" key="1">
    <citation type="submission" date="2022-10" db="EMBL/GenBank/DDBJ databases">
        <title>Luteolibacter arcticus strain CCTCC AB 2014275, whole genome shotgun sequencing project.</title>
        <authorList>
            <person name="Zhao G."/>
            <person name="Shen L."/>
        </authorList>
    </citation>
    <scope>NUCLEOTIDE SEQUENCE [LARGE SCALE GENOMIC DNA]</scope>
    <source>
        <strain evidence="3 4">CCTCC AB 2014275</strain>
    </source>
</reference>
<proteinExistence type="predicted"/>
<evidence type="ECO:0000313" key="3">
    <source>
        <dbReference type="EMBL" id="MCW1925814.1"/>
    </source>
</evidence>
<gene>
    <name evidence="3" type="ORF">OKA05_24865</name>
</gene>
<name>A0ABT3GQL2_9BACT</name>
<keyword evidence="1" id="KW-0812">Transmembrane</keyword>
<dbReference type="Proteomes" id="UP001320876">
    <property type="component" value="Unassembled WGS sequence"/>
</dbReference>
<protein>
    <submittedName>
        <fullName evidence="3">Uncharacterized protein</fullName>
    </submittedName>
</protein>
<feature type="transmembrane region" description="Helical" evidence="1">
    <location>
        <begin position="39"/>
        <end position="61"/>
    </location>
</feature>
<evidence type="ECO:0000256" key="2">
    <source>
        <dbReference type="SAM" id="SignalP"/>
    </source>
</evidence>
<keyword evidence="1" id="KW-1133">Transmembrane helix</keyword>
<feature type="transmembrane region" description="Helical" evidence="1">
    <location>
        <begin position="126"/>
        <end position="144"/>
    </location>
</feature>
<organism evidence="3 4">
    <name type="scientific">Luteolibacter arcticus</name>
    <dbReference type="NCBI Taxonomy" id="1581411"/>
    <lineage>
        <taxon>Bacteria</taxon>
        <taxon>Pseudomonadati</taxon>
        <taxon>Verrucomicrobiota</taxon>
        <taxon>Verrucomicrobiia</taxon>
        <taxon>Verrucomicrobiales</taxon>
        <taxon>Verrucomicrobiaceae</taxon>
        <taxon>Luteolibacter</taxon>
    </lineage>
</organism>
<feature type="chain" id="PRO_5045134784" evidence="2">
    <location>
        <begin position="24"/>
        <end position="145"/>
    </location>
</feature>
<feature type="signal peptide" evidence="2">
    <location>
        <begin position="1"/>
        <end position="23"/>
    </location>
</feature>
<keyword evidence="4" id="KW-1185">Reference proteome</keyword>
<feature type="transmembrane region" description="Helical" evidence="1">
    <location>
        <begin position="68"/>
        <end position="89"/>
    </location>
</feature>
<evidence type="ECO:0000256" key="1">
    <source>
        <dbReference type="SAM" id="Phobius"/>
    </source>
</evidence>
<comment type="caution">
    <text evidence="3">The sequence shown here is derived from an EMBL/GenBank/DDBJ whole genome shotgun (WGS) entry which is preliminary data.</text>
</comment>
<dbReference type="EMBL" id="JAPDDT010000017">
    <property type="protein sequence ID" value="MCW1925814.1"/>
    <property type="molecule type" value="Genomic_DNA"/>
</dbReference>
<dbReference type="RefSeq" id="WP_264489921.1">
    <property type="nucleotide sequence ID" value="NZ_JAPDDT010000017.1"/>
</dbReference>